<dbReference type="HOGENOM" id="CLU_2444376_0_0_1"/>
<dbReference type="Proteomes" id="UP000006038">
    <property type="component" value="Unassembled WGS sequence"/>
</dbReference>
<protein>
    <submittedName>
        <fullName evidence="1">Uncharacterized protein</fullName>
    </submittedName>
</protein>
<sequence>MDLAPRYDQITGTITKVSSVDSISKLALSISTLKPNRPTPTWYDGAEKPPAAAADAATGGHVLERGREGGRYLAAAAAAAAADGTLASSG</sequence>
<proteinExistence type="predicted"/>
<keyword evidence="2" id="KW-1185">Reference proteome</keyword>
<evidence type="ECO:0000313" key="1">
    <source>
        <dbReference type="EnsemblPlants" id="OB02G16860.1"/>
    </source>
</evidence>
<evidence type="ECO:0000313" key="2">
    <source>
        <dbReference type="Proteomes" id="UP000006038"/>
    </source>
</evidence>
<dbReference type="AlphaFoldDB" id="J3LAL9"/>
<organism evidence="1">
    <name type="scientific">Oryza brachyantha</name>
    <name type="common">malo sina</name>
    <dbReference type="NCBI Taxonomy" id="4533"/>
    <lineage>
        <taxon>Eukaryota</taxon>
        <taxon>Viridiplantae</taxon>
        <taxon>Streptophyta</taxon>
        <taxon>Embryophyta</taxon>
        <taxon>Tracheophyta</taxon>
        <taxon>Spermatophyta</taxon>
        <taxon>Magnoliopsida</taxon>
        <taxon>Liliopsida</taxon>
        <taxon>Poales</taxon>
        <taxon>Poaceae</taxon>
        <taxon>BOP clade</taxon>
        <taxon>Oryzoideae</taxon>
        <taxon>Oryzeae</taxon>
        <taxon>Oryzinae</taxon>
        <taxon>Oryza</taxon>
    </lineage>
</organism>
<name>J3LAL9_ORYBR</name>
<dbReference type="Gramene" id="OB02G16860.1">
    <property type="protein sequence ID" value="OB02G16860.1"/>
    <property type="gene ID" value="OB02G16860"/>
</dbReference>
<reference evidence="1" key="1">
    <citation type="submission" date="2013-04" db="UniProtKB">
        <authorList>
            <consortium name="EnsemblPlants"/>
        </authorList>
    </citation>
    <scope>IDENTIFICATION</scope>
</reference>
<dbReference type="EnsemblPlants" id="OB02G16860.1">
    <property type="protein sequence ID" value="OB02G16860.1"/>
    <property type="gene ID" value="OB02G16860"/>
</dbReference>
<accession>J3LAL9</accession>